<dbReference type="GeneID" id="104706420"/>
<dbReference type="Gene3D" id="2.40.70.10">
    <property type="entry name" value="Acid Proteases"/>
    <property type="match status" value="1"/>
</dbReference>
<dbReference type="InterPro" id="IPR005162">
    <property type="entry name" value="Retrotrans_gag_dom"/>
</dbReference>
<sequence>MVMEIGLSPVRELSEAEQRQESLADVYDQLGEMRKSETKFESRIESKMESLGNEMRSQDQKLEELTRKLDLVLNSLPGIATTREVGSTSQSMHLQTQDLRNQVRSLNSEPCLSNIRPGLRENLIKNVEMPIFDGAGVYGWVARVERFFRIGGYNDEEKLALISVSLSGEALSWYNWVVNTRQFESWSQFKSSLMLRFGNLKLRGPSQSLFCIKQTGTIADYIQRFEDLSSQVTGLDEQKLEGIFLNGLSQEMQELVHMQKPRNLPEMVAEARAMESSIMQSVVKKELMLANKENRETFCSDVKSNTHYNPNGWKMKTVATETIQNIEKPANRTEQRPRRHNTNAELDEKRRKGICFKCDGPWSREHKCPNKELRIMTIFNGYEVEVLDGNNELELVEEPVGECMSLSFSSFRGISGPSTTKVSGSLGKESIVIMLDSGATHNFISPLAVKKLRLRCREDSNLNVKLGNGMMVDGLGVCEKVTFSAQNLEFTTDFIVLELGQIDVILGVYWLRTLGDCRVNWEKNEMSFLYKGKMVSLKGESDLLISKMSLKSLSTGLEAKSKGVALDLCNQQDIQPVLEPIEKGIQAVLAEFDGVFEVPTSLPPLRGREHSIILAPGTTAVSVRPYRYPHAQKEVIHLL</sequence>
<protein>
    <submittedName>
        <fullName evidence="4">Uncharacterized protein LOC104706420</fullName>
    </submittedName>
</protein>
<dbReference type="PANTHER" id="PTHR15503">
    <property type="entry name" value="LDOC1 RELATED"/>
    <property type="match status" value="1"/>
</dbReference>
<dbReference type="InterPro" id="IPR032567">
    <property type="entry name" value="RTL1-rel"/>
</dbReference>
<dbReference type="RefSeq" id="XP_010420917.1">
    <property type="nucleotide sequence ID" value="XM_010422615.1"/>
</dbReference>
<evidence type="ECO:0000313" key="4">
    <source>
        <dbReference type="RefSeq" id="XP_010420917.1"/>
    </source>
</evidence>
<keyword evidence="1" id="KW-0175">Coiled coil</keyword>
<reference evidence="4" key="2">
    <citation type="submission" date="2025-08" db="UniProtKB">
        <authorList>
            <consortium name="RefSeq"/>
        </authorList>
    </citation>
    <scope>IDENTIFICATION</scope>
    <source>
        <tissue evidence="4">Leaf</tissue>
    </source>
</reference>
<dbReference type="PANTHER" id="PTHR15503:SF22">
    <property type="entry name" value="TRANSPOSON TY3-I GAG POLYPROTEIN"/>
    <property type="match status" value="1"/>
</dbReference>
<organism evidence="3 4">
    <name type="scientific">Camelina sativa</name>
    <name type="common">False flax</name>
    <name type="synonym">Myagrum sativum</name>
    <dbReference type="NCBI Taxonomy" id="90675"/>
    <lineage>
        <taxon>Eukaryota</taxon>
        <taxon>Viridiplantae</taxon>
        <taxon>Streptophyta</taxon>
        <taxon>Embryophyta</taxon>
        <taxon>Tracheophyta</taxon>
        <taxon>Spermatophyta</taxon>
        <taxon>Magnoliopsida</taxon>
        <taxon>eudicotyledons</taxon>
        <taxon>Gunneridae</taxon>
        <taxon>Pentapetalae</taxon>
        <taxon>rosids</taxon>
        <taxon>malvids</taxon>
        <taxon>Brassicales</taxon>
        <taxon>Brassicaceae</taxon>
        <taxon>Camelineae</taxon>
        <taxon>Camelina</taxon>
    </lineage>
</organism>
<accession>A0ABM0T4V9</accession>
<gene>
    <name evidence="4" type="primary">LOC104706420</name>
</gene>
<evidence type="ECO:0000259" key="2">
    <source>
        <dbReference type="Pfam" id="PF03732"/>
    </source>
</evidence>
<evidence type="ECO:0000313" key="3">
    <source>
        <dbReference type="Proteomes" id="UP000694864"/>
    </source>
</evidence>
<keyword evidence="3" id="KW-1185">Reference proteome</keyword>
<name>A0ABM0T4V9_CAMSA</name>
<proteinExistence type="predicted"/>
<dbReference type="Pfam" id="PF03732">
    <property type="entry name" value="Retrotrans_gag"/>
    <property type="match status" value="1"/>
</dbReference>
<feature type="coiled-coil region" evidence="1">
    <location>
        <begin position="48"/>
        <end position="75"/>
    </location>
</feature>
<dbReference type="CDD" id="cd00303">
    <property type="entry name" value="retropepsin_like"/>
    <property type="match status" value="1"/>
</dbReference>
<reference evidence="3" key="1">
    <citation type="journal article" date="2014" name="Nat. Commun.">
        <title>The emerging biofuel crop Camelina sativa retains a highly undifferentiated hexaploid genome structure.</title>
        <authorList>
            <person name="Kagale S."/>
            <person name="Koh C."/>
            <person name="Nixon J."/>
            <person name="Bollina V."/>
            <person name="Clarke W.E."/>
            <person name="Tuteja R."/>
            <person name="Spillane C."/>
            <person name="Robinson S.J."/>
            <person name="Links M.G."/>
            <person name="Clarke C."/>
            <person name="Higgins E.E."/>
            <person name="Huebert T."/>
            <person name="Sharpe A.G."/>
            <person name="Parkin I.A."/>
        </authorList>
    </citation>
    <scope>NUCLEOTIDE SEQUENCE [LARGE SCALE GENOMIC DNA]</scope>
    <source>
        <strain evidence="3">cv. DH55</strain>
    </source>
</reference>
<dbReference type="SUPFAM" id="SSF50630">
    <property type="entry name" value="Acid proteases"/>
    <property type="match status" value="1"/>
</dbReference>
<feature type="domain" description="Retrotransposon gag" evidence="2">
    <location>
        <begin position="161"/>
        <end position="249"/>
    </location>
</feature>
<dbReference type="Proteomes" id="UP000694864">
    <property type="component" value="Chromosome 1"/>
</dbReference>
<dbReference type="Pfam" id="PF08284">
    <property type="entry name" value="RVP_2"/>
    <property type="match status" value="1"/>
</dbReference>
<evidence type="ECO:0000256" key="1">
    <source>
        <dbReference type="SAM" id="Coils"/>
    </source>
</evidence>
<dbReference type="InterPro" id="IPR021109">
    <property type="entry name" value="Peptidase_aspartic_dom_sf"/>
</dbReference>